<comment type="caution">
    <text evidence="1">The sequence shown here is derived from an EMBL/GenBank/DDBJ whole genome shotgun (WGS) entry which is preliminary data.</text>
</comment>
<evidence type="ECO:0000313" key="2">
    <source>
        <dbReference type="Proteomes" id="UP000789525"/>
    </source>
</evidence>
<accession>A0ACA9MJA5</accession>
<proteinExistence type="predicted"/>
<protein>
    <submittedName>
        <fullName evidence="1">9430_t:CDS:1</fullName>
    </submittedName>
</protein>
<sequence>MRAKVALDIHGLFRRWLNSSPLPYDGVQDAMHRPQVADGQMGYTPARDHRKQPRVKASPMVFMMKYNRHGWAKALGSYSHGPLVFAFSFFGSSIDSLPFFSNPDGETACKVCTELLRAQSRARTPTKQSWGDDLRSGDPESGSLSTCWWYLLSGC</sequence>
<organism evidence="1 2">
    <name type="scientific">Acaulospora colombiana</name>
    <dbReference type="NCBI Taxonomy" id="27376"/>
    <lineage>
        <taxon>Eukaryota</taxon>
        <taxon>Fungi</taxon>
        <taxon>Fungi incertae sedis</taxon>
        <taxon>Mucoromycota</taxon>
        <taxon>Glomeromycotina</taxon>
        <taxon>Glomeromycetes</taxon>
        <taxon>Diversisporales</taxon>
        <taxon>Acaulosporaceae</taxon>
        <taxon>Acaulospora</taxon>
    </lineage>
</organism>
<dbReference type="Proteomes" id="UP000789525">
    <property type="component" value="Unassembled WGS sequence"/>
</dbReference>
<keyword evidence="2" id="KW-1185">Reference proteome</keyword>
<name>A0ACA9MJA5_9GLOM</name>
<evidence type="ECO:0000313" key="1">
    <source>
        <dbReference type="EMBL" id="CAG8590242.1"/>
    </source>
</evidence>
<dbReference type="EMBL" id="CAJVPT010012792">
    <property type="protein sequence ID" value="CAG8590242.1"/>
    <property type="molecule type" value="Genomic_DNA"/>
</dbReference>
<gene>
    <name evidence="1" type="ORF">ACOLOM_LOCUS6292</name>
</gene>
<reference evidence="1" key="1">
    <citation type="submission" date="2021-06" db="EMBL/GenBank/DDBJ databases">
        <authorList>
            <person name="Kallberg Y."/>
            <person name="Tangrot J."/>
            <person name="Rosling A."/>
        </authorList>
    </citation>
    <scope>NUCLEOTIDE SEQUENCE</scope>
    <source>
        <strain evidence="1">CL356</strain>
    </source>
</reference>